<dbReference type="AlphaFoldDB" id="A0A8H6U083"/>
<gene>
    <name evidence="2" type="ORF">MVEN_02504700</name>
</gene>
<dbReference type="PANTHER" id="PTHR35569:SF1">
    <property type="entry name" value="CYANAMIDE HYDRATASE DDI2-RELATED"/>
    <property type="match status" value="1"/>
</dbReference>
<dbReference type="OrthoDB" id="10033309at2759"/>
<name>A0A8H6U083_9AGAR</name>
<reference evidence="2" key="1">
    <citation type="submission" date="2020-05" db="EMBL/GenBank/DDBJ databases">
        <title>Mycena genomes resolve the evolution of fungal bioluminescence.</title>
        <authorList>
            <person name="Tsai I.J."/>
        </authorList>
    </citation>
    <scope>NUCLEOTIDE SEQUENCE</scope>
    <source>
        <strain evidence="2">CCC161011</strain>
    </source>
</reference>
<evidence type="ECO:0000313" key="2">
    <source>
        <dbReference type="EMBL" id="KAF7328760.1"/>
    </source>
</evidence>
<dbReference type="PANTHER" id="PTHR35569">
    <property type="entry name" value="CYANAMIDE HYDRATASE DDI2-RELATED"/>
    <property type="match status" value="1"/>
</dbReference>
<feature type="region of interest" description="Disordered" evidence="1">
    <location>
        <begin position="1"/>
        <end position="105"/>
    </location>
</feature>
<protein>
    <submittedName>
        <fullName evidence="2">Cyanamide hydratase</fullName>
    </submittedName>
</protein>
<sequence>MPPTNAVAGSSSRKRERSGSPASLGRKRARATTVEEESEEEQEVDELQDDDDDVPLQPRGEVQDRTAQEEEVESILLPGAQEDSFDSSLTRPEQSPPKRSSVSSASLAKLLHPENVSIPILVNSPPDFTVAVLALQPPQLIIDSSTEFTVASTSKLQRSLPSPPPSPPLNEPEPLSTYACPICFFPPTNATFTSAVHFGYSYGSYITAGLVSAYPELTQARHPNSIFSGTNSRSLYFCTSGNFPVRLLWNLPGDTTIKTPRAAIIRSHFPDWKYDNETWYLACLLHDIGTADKFLATTKMSFEFKDNVGIRANIIHPKLIETTVAEFPCMGWSEHFARVIEKPEELDLKPWCHSSTFEIPCWTHGILSNMATHVRRNDVMRPFD</sequence>
<dbReference type="Proteomes" id="UP000620124">
    <property type="component" value="Unassembled WGS sequence"/>
</dbReference>
<feature type="compositionally biased region" description="Acidic residues" evidence="1">
    <location>
        <begin position="34"/>
        <end position="54"/>
    </location>
</feature>
<feature type="region of interest" description="Disordered" evidence="1">
    <location>
        <begin position="153"/>
        <end position="172"/>
    </location>
</feature>
<comment type="caution">
    <text evidence="2">The sequence shown here is derived from an EMBL/GenBank/DDBJ whole genome shotgun (WGS) entry which is preliminary data.</text>
</comment>
<evidence type="ECO:0000313" key="3">
    <source>
        <dbReference type="Proteomes" id="UP000620124"/>
    </source>
</evidence>
<dbReference type="InterPro" id="IPR003607">
    <property type="entry name" value="HD/PDEase_dom"/>
</dbReference>
<organism evidence="2 3">
    <name type="scientific">Mycena venus</name>
    <dbReference type="NCBI Taxonomy" id="2733690"/>
    <lineage>
        <taxon>Eukaryota</taxon>
        <taxon>Fungi</taxon>
        <taxon>Dikarya</taxon>
        <taxon>Basidiomycota</taxon>
        <taxon>Agaricomycotina</taxon>
        <taxon>Agaricomycetes</taxon>
        <taxon>Agaricomycetidae</taxon>
        <taxon>Agaricales</taxon>
        <taxon>Marasmiineae</taxon>
        <taxon>Mycenaceae</taxon>
        <taxon>Mycena</taxon>
    </lineage>
</organism>
<feature type="compositionally biased region" description="Pro residues" evidence="1">
    <location>
        <begin position="161"/>
        <end position="171"/>
    </location>
</feature>
<proteinExistence type="predicted"/>
<evidence type="ECO:0000256" key="1">
    <source>
        <dbReference type="SAM" id="MobiDB-lite"/>
    </source>
</evidence>
<dbReference type="EMBL" id="JACAZI010000034">
    <property type="protein sequence ID" value="KAF7328760.1"/>
    <property type="molecule type" value="Genomic_DNA"/>
</dbReference>
<dbReference type="CDD" id="cd00077">
    <property type="entry name" value="HDc"/>
    <property type="match status" value="1"/>
</dbReference>
<accession>A0A8H6U083</accession>
<keyword evidence="3" id="KW-1185">Reference proteome</keyword>